<accession>A0A0S4LD33</accession>
<dbReference type="SUPFAM" id="SSF63418">
    <property type="entry name" value="MurE/MurF N-terminal domain"/>
    <property type="match status" value="1"/>
</dbReference>
<dbReference type="PANTHER" id="PTHR23135">
    <property type="entry name" value="MUR LIGASE FAMILY MEMBER"/>
    <property type="match status" value="1"/>
</dbReference>
<dbReference type="GO" id="GO:0000287">
    <property type="term" value="F:magnesium ion binding"/>
    <property type="evidence" value="ECO:0007669"/>
    <property type="project" value="UniProtKB-UniRule"/>
</dbReference>
<feature type="binding site" evidence="7">
    <location>
        <position position="467"/>
    </location>
    <ligand>
        <name>meso-2,6-diaminopimelate</name>
        <dbReference type="ChEBI" id="CHEBI:57791"/>
    </ligand>
</feature>
<comment type="catalytic activity">
    <reaction evidence="7">
        <text>UDP-N-acetyl-alpha-D-muramoyl-L-alanyl-D-glutamate + meso-2,6-diaminopimelate + ATP = UDP-N-acetyl-alpha-D-muramoyl-L-alanyl-gamma-D-glutamyl-meso-2,6-diaminopimelate + ADP + phosphate + H(+)</text>
        <dbReference type="Rhea" id="RHEA:23676"/>
        <dbReference type="ChEBI" id="CHEBI:15378"/>
        <dbReference type="ChEBI" id="CHEBI:30616"/>
        <dbReference type="ChEBI" id="CHEBI:43474"/>
        <dbReference type="ChEBI" id="CHEBI:57791"/>
        <dbReference type="ChEBI" id="CHEBI:83900"/>
        <dbReference type="ChEBI" id="CHEBI:83905"/>
        <dbReference type="ChEBI" id="CHEBI:456216"/>
        <dbReference type="EC" id="6.3.2.13"/>
    </reaction>
</comment>
<reference evidence="13" key="1">
    <citation type="submission" date="2015-10" db="EMBL/GenBank/DDBJ databases">
        <authorList>
            <person name="Luecker S."/>
            <person name="Luecker S."/>
        </authorList>
    </citation>
    <scope>NUCLEOTIDE SEQUENCE [LARGE SCALE GENOMIC DNA]</scope>
</reference>
<dbReference type="UniPathway" id="UPA00219"/>
<dbReference type="Pfam" id="PF02875">
    <property type="entry name" value="Mur_ligase_C"/>
    <property type="match status" value="1"/>
</dbReference>
<dbReference type="InterPro" id="IPR036565">
    <property type="entry name" value="Mur-like_cat_sf"/>
</dbReference>
<dbReference type="Pfam" id="PF08245">
    <property type="entry name" value="Mur_ligase_M"/>
    <property type="match status" value="1"/>
</dbReference>
<dbReference type="Gene3D" id="3.40.1390.10">
    <property type="entry name" value="MurE/MurF, N-terminal domain"/>
    <property type="match status" value="1"/>
</dbReference>
<evidence type="ECO:0000259" key="9">
    <source>
        <dbReference type="Pfam" id="PF01225"/>
    </source>
</evidence>
<dbReference type="NCBIfam" id="NF001124">
    <property type="entry name" value="PRK00139.1-2"/>
    <property type="match status" value="1"/>
</dbReference>
<dbReference type="PANTHER" id="PTHR23135:SF4">
    <property type="entry name" value="UDP-N-ACETYLMURAMOYL-L-ALANYL-D-GLUTAMATE--2,6-DIAMINOPIMELATE LIGASE MURE HOMOLOG, CHLOROPLASTIC"/>
    <property type="match status" value="1"/>
</dbReference>
<evidence type="ECO:0000256" key="1">
    <source>
        <dbReference type="ARBA" id="ARBA00005898"/>
    </source>
</evidence>
<feature type="domain" description="Mur ligase N-terminal catalytic" evidence="9">
    <location>
        <begin position="27"/>
        <end position="95"/>
    </location>
</feature>
<gene>
    <name evidence="7 12" type="primary">murE</name>
    <name evidence="12" type="ORF">COMA2_190012</name>
</gene>
<evidence type="ECO:0000259" key="10">
    <source>
        <dbReference type="Pfam" id="PF02875"/>
    </source>
</evidence>
<feature type="binding site" evidence="7">
    <location>
        <position position="182"/>
    </location>
    <ligand>
        <name>UDP-N-acetyl-alpha-D-muramoyl-L-alanyl-D-glutamate</name>
        <dbReference type="ChEBI" id="CHEBI:83900"/>
    </ligand>
</feature>
<dbReference type="InterPro" id="IPR013221">
    <property type="entry name" value="Mur_ligase_cen"/>
</dbReference>
<comment type="caution">
    <text evidence="7">Lacks conserved residue(s) required for the propagation of feature annotation.</text>
</comment>
<dbReference type="InterPro" id="IPR004101">
    <property type="entry name" value="Mur_ligase_C"/>
</dbReference>
<keyword evidence="2 7" id="KW-0132">Cell division</keyword>
<dbReference type="GO" id="GO:0008765">
    <property type="term" value="F:UDP-N-acetylmuramoylalanyl-D-glutamate-2,6-diaminopimelate ligase activity"/>
    <property type="evidence" value="ECO:0007669"/>
    <property type="project" value="UniProtKB-UniRule"/>
</dbReference>
<dbReference type="Gene3D" id="3.90.190.20">
    <property type="entry name" value="Mur ligase, C-terminal domain"/>
    <property type="match status" value="1"/>
</dbReference>
<feature type="modified residue" description="N6-carboxylysine" evidence="7">
    <location>
        <position position="222"/>
    </location>
</feature>
<dbReference type="OrthoDB" id="9800958at2"/>
<dbReference type="HAMAP" id="MF_00208">
    <property type="entry name" value="MurE"/>
    <property type="match status" value="1"/>
</dbReference>
<dbReference type="Gene3D" id="3.40.1190.10">
    <property type="entry name" value="Mur-like, catalytic domain"/>
    <property type="match status" value="1"/>
</dbReference>
<dbReference type="SUPFAM" id="SSF53244">
    <property type="entry name" value="MurD-like peptide ligases, peptide-binding domain"/>
    <property type="match status" value="1"/>
</dbReference>
<evidence type="ECO:0000256" key="8">
    <source>
        <dbReference type="RuleBase" id="RU004135"/>
    </source>
</evidence>
<dbReference type="GO" id="GO:0005524">
    <property type="term" value="F:ATP binding"/>
    <property type="evidence" value="ECO:0007669"/>
    <property type="project" value="UniProtKB-UniRule"/>
</dbReference>
<feature type="domain" description="Mur ligase C-terminal" evidence="10">
    <location>
        <begin position="337"/>
        <end position="469"/>
    </location>
</feature>
<sequence>MTLAALLQSLEGQVRILDRRGNLDVFVHAITDDSRAVSPHSLFVAVKGERVDGHEFISEAMNGGMVALVSQQPLDEVALPFVRVDDSRKALGLLGSCFYEEPSSHMRMIGVTGTNGKTTTTYICKALLEALGRPVGLIGTVAYQIGERSIPATHTTPGSLELQQLLAEMVAGGCTTAVMEVSSHALAQDRTSGCEYDVAVFSNLTQDHLDFHKTMEEYFQAKLRLFSGLKKGLKANKRAIVNIDDPYGHRIVEHCPAPVWTYALKAKADLRAEAVRLSLQGTTFTAATPVGSFPIKSHLVGEHNVYNLLAAIGVALHEGATPAQIREAVARVTNVPGRFERVIAGQPFTVAVDYAHTEDALIRLLTAAQALKTGRIITVFGCGGDRDRGKRPKMGEAAVRYSDVVILTSDNPRTEDPRSILEQVEVGVLEALRQRPHVRYRKVPDRREAIEEAVREARNTDTVLIAGKGHEDYQIIGTKKVHFDDREVARDAIERLGTRV</sequence>
<proteinExistence type="inferred from homology"/>
<keyword evidence="7" id="KW-0547">Nucleotide-binding</keyword>
<keyword evidence="4 7" id="KW-0573">Peptidoglycan synthesis</keyword>
<feature type="binding site" evidence="7">
    <location>
        <begin position="113"/>
        <end position="119"/>
    </location>
    <ligand>
        <name>ATP</name>
        <dbReference type="ChEBI" id="CHEBI:30616"/>
    </ligand>
</feature>
<dbReference type="AlphaFoldDB" id="A0A0S4LD33"/>
<keyword evidence="7" id="KW-0963">Cytoplasm</keyword>
<dbReference type="Pfam" id="PF01225">
    <property type="entry name" value="Mur_ligase"/>
    <property type="match status" value="1"/>
</dbReference>
<evidence type="ECO:0000256" key="2">
    <source>
        <dbReference type="ARBA" id="ARBA00022618"/>
    </source>
</evidence>
<evidence type="ECO:0000256" key="3">
    <source>
        <dbReference type="ARBA" id="ARBA00022960"/>
    </source>
</evidence>
<dbReference type="GO" id="GO:0051301">
    <property type="term" value="P:cell division"/>
    <property type="evidence" value="ECO:0007669"/>
    <property type="project" value="UniProtKB-KW"/>
</dbReference>
<keyword evidence="7" id="KW-0460">Magnesium</keyword>
<feature type="binding site" evidence="7">
    <location>
        <begin position="410"/>
        <end position="413"/>
    </location>
    <ligand>
        <name>meso-2,6-diaminopimelate</name>
        <dbReference type="ChEBI" id="CHEBI:57791"/>
    </ligand>
</feature>
<dbReference type="InterPro" id="IPR036615">
    <property type="entry name" value="Mur_ligase_C_dom_sf"/>
</dbReference>
<comment type="cofactor">
    <cofactor evidence="7">
        <name>Mg(2+)</name>
        <dbReference type="ChEBI" id="CHEBI:18420"/>
    </cofactor>
</comment>
<dbReference type="NCBIfam" id="NF001126">
    <property type="entry name" value="PRK00139.1-4"/>
    <property type="match status" value="1"/>
</dbReference>
<comment type="similarity">
    <text evidence="1 7">Belongs to the MurCDEF family. MurE subfamily.</text>
</comment>
<dbReference type="InterPro" id="IPR005761">
    <property type="entry name" value="UDP-N-AcMur-Glu-dNH2Pim_ligase"/>
</dbReference>
<dbReference type="EMBL" id="CZPZ01000011">
    <property type="protein sequence ID" value="CUS34782.1"/>
    <property type="molecule type" value="Genomic_DNA"/>
</dbReference>
<dbReference type="GO" id="GO:0009252">
    <property type="term" value="P:peptidoglycan biosynthetic process"/>
    <property type="evidence" value="ECO:0007669"/>
    <property type="project" value="UniProtKB-UniRule"/>
</dbReference>
<evidence type="ECO:0000259" key="11">
    <source>
        <dbReference type="Pfam" id="PF08245"/>
    </source>
</evidence>
<keyword evidence="5 7" id="KW-0131">Cell cycle</keyword>
<dbReference type="GO" id="GO:0071555">
    <property type="term" value="P:cell wall organization"/>
    <property type="evidence" value="ECO:0007669"/>
    <property type="project" value="UniProtKB-KW"/>
</dbReference>
<comment type="PTM">
    <text evidence="7">Carboxylation is probably crucial for Mg(2+) binding and, consequently, for the gamma-phosphate positioning of ATP.</text>
</comment>
<keyword evidence="3 7" id="KW-0133">Cell shape</keyword>
<evidence type="ECO:0000256" key="7">
    <source>
        <dbReference type="HAMAP-Rule" id="MF_00208"/>
    </source>
</evidence>
<feature type="binding site" evidence="7">
    <location>
        <position position="188"/>
    </location>
    <ligand>
        <name>UDP-N-acetyl-alpha-D-muramoyl-L-alanyl-D-glutamate</name>
        <dbReference type="ChEBI" id="CHEBI:83900"/>
    </ligand>
</feature>
<dbReference type="EC" id="6.3.2.13" evidence="7"/>
<dbReference type="STRING" id="1742973.COMA2_190012"/>
<feature type="binding site" evidence="7">
    <location>
        <position position="190"/>
    </location>
    <ligand>
        <name>UDP-N-acetyl-alpha-D-muramoyl-L-alanyl-D-glutamate</name>
        <dbReference type="ChEBI" id="CHEBI:83900"/>
    </ligand>
</feature>
<dbReference type="InterPro" id="IPR000713">
    <property type="entry name" value="Mur_ligase_N"/>
</dbReference>
<evidence type="ECO:0000313" key="13">
    <source>
        <dbReference type="Proteomes" id="UP000198736"/>
    </source>
</evidence>
<protein>
    <recommendedName>
        <fullName evidence="7">UDP-N-acetylmuramoyl-L-alanyl-D-glutamate--2,6-diaminopimelate ligase</fullName>
        <ecNumber evidence="7">6.3.2.13</ecNumber>
    </recommendedName>
    <alternativeName>
        <fullName evidence="7">Meso-A2pm-adding enzyme</fullName>
    </alternativeName>
    <alternativeName>
        <fullName evidence="7">Meso-diaminopimelate-adding enzyme</fullName>
    </alternativeName>
    <alternativeName>
        <fullName evidence="7">UDP-MurNAc-L-Ala-D-Glu:meso-diaminopimelate ligase</fullName>
    </alternativeName>
    <alternativeName>
        <fullName evidence="7">UDP-MurNAc-tripeptide synthetase</fullName>
    </alternativeName>
    <alternativeName>
        <fullName evidence="7">UDP-N-acetylmuramyl-tripeptide synthetase</fullName>
    </alternativeName>
</protein>
<dbReference type="SUPFAM" id="SSF53623">
    <property type="entry name" value="MurD-like peptide ligases, catalytic domain"/>
    <property type="match status" value="1"/>
</dbReference>
<comment type="subcellular location">
    <subcellularLocation>
        <location evidence="7 8">Cytoplasm</location>
    </subcellularLocation>
</comment>
<dbReference type="NCBIfam" id="TIGR01085">
    <property type="entry name" value="murE"/>
    <property type="match status" value="1"/>
</dbReference>
<dbReference type="GO" id="GO:0008360">
    <property type="term" value="P:regulation of cell shape"/>
    <property type="evidence" value="ECO:0007669"/>
    <property type="project" value="UniProtKB-KW"/>
</dbReference>
<dbReference type="InterPro" id="IPR035911">
    <property type="entry name" value="MurE/MurF_N"/>
</dbReference>
<name>A0A0S4LD33_9BACT</name>
<comment type="pathway">
    <text evidence="7 8">Cell wall biogenesis; peptidoglycan biosynthesis.</text>
</comment>
<feature type="short sequence motif" description="Meso-diaminopimelate recognition motif" evidence="7">
    <location>
        <begin position="410"/>
        <end position="413"/>
    </location>
</feature>
<evidence type="ECO:0000256" key="5">
    <source>
        <dbReference type="ARBA" id="ARBA00023306"/>
    </source>
</evidence>
<feature type="binding site" evidence="7">
    <location>
        <position position="386"/>
    </location>
    <ligand>
        <name>meso-2,6-diaminopimelate</name>
        <dbReference type="ChEBI" id="CHEBI:57791"/>
    </ligand>
</feature>
<keyword evidence="7" id="KW-0067">ATP-binding</keyword>
<feature type="binding site" evidence="7">
    <location>
        <begin position="155"/>
        <end position="156"/>
    </location>
    <ligand>
        <name>UDP-N-acetyl-alpha-D-muramoyl-L-alanyl-D-glutamate</name>
        <dbReference type="ChEBI" id="CHEBI:83900"/>
    </ligand>
</feature>
<feature type="domain" description="Mur ligase central" evidence="11">
    <location>
        <begin position="111"/>
        <end position="315"/>
    </location>
</feature>
<evidence type="ECO:0000256" key="4">
    <source>
        <dbReference type="ARBA" id="ARBA00022984"/>
    </source>
</evidence>
<dbReference type="Proteomes" id="UP000198736">
    <property type="component" value="Unassembled WGS sequence"/>
</dbReference>
<feature type="binding site" evidence="7">
    <location>
        <position position="471"/>
    </location>
    <ligand>
        <name>meso-2,6-diaminopimelate</name>
        <dbReference type="ChEBI" id="CHEBI:57791"/>
    </ligand>
</feature>
<dbReference type="GO" id="GO:0005737">
    <property type="term" value="C:cytoplasm"/>
    <property type="evidence" value="ECO:0007669"/>
    <property type="project" value="UniProtKB-SubCell"/>
</dbReference>
<keyword evidence="13" id="KW-1185">Reference proteome</keyword>
<comment type="function">
    <text evidence="7">Catalyzes the addition of meso-diaminopimelic acid to the nucleotide precursor UDP-N-acetylmuramoyl-L-alanyl-D-glutamate (UMAG) in the biosynthesis of bacterial cell-wall peptidoglycan.</text>
</comment>
<keyword evidence="6 7" id="KW-0961">Cell wall biogenesis/degradation</keyword>
<keyword evidence="7 12" id="KW-0436">Ligase</keyword>
<evidence type="ECO:0000256" key="6">
    <source>
        <dbReference type="ARBA" id="ARBA00023316"/>
    </source>
</evidence>
<dbReference type="RefSeq" id="WP_090896143.1">
    <property type="nucleotide sequence ID" value="NZ_CZPZ01000011.1"/>
</dbReference>
<organism evidence="12 13">
    <name type="scientific">Candidatus Nitrospira nitrificans</name>
    <dbReference type="NCBI Taxonomy" id="1742973"/>
    <lineage>
        <taxon>Bacteria</taxon>
        <taxon>Pseudomonadati</taxon>
        <taxon>Nitrospirota</taxon>
        <taxon>Nitrospiria</taxon>
        <taxon>Nitrospirales</taxon>
        <taxon>Nitrospiraceae</taxon>
        <taxon>Nitrospira</taxon>
    </lineage>
</organism>
<evidence type="ECO:0000313" key="12">
    <source>
        <dbReference type="EMBL" id="CUS34782.1"/>
    </source>
</evidence>
<feature type="binding site" evidence="7">
    <location>
        <position position="34"/>
    </location>
    <ligand>
        <name>UDP-N-acetyl-alpha-D-muramoyl-L-alanyl-D-glutamate</name>
        <dbReference type="ChEBI" id="CHEBI:83900"/>
    </ligand>
</feature>